<sequence>MFLFPRRLVSAAAWAVAGRVTMTIMGFDMRYLELKRKVREVRMWAIQGIAEAGSGHPGASFSAAEIMSTLYFRRMRHDPKDPAWQERDYFINSKAHSAPGYYSTLAVAGYFPPEELKTLRKLGSRLQGHPVRYSGRQKDHSVPGVEYSGGSEGIGLSVGVGIALASKLDGKKNRVYVMIGDGESNEGQIWEASMAAAKFKLDNLVAVLDRNRIQQDGFTEDIMPLDPAKNKWEAFNWQVFEVDGHRVEQLVDALNRASQVKDKPVMIVANTVKGNGIRHMANNPQWHGKAPSKKQTPVLLEELESEYFIAPSIIAGEKENYEDKIRKVEREGVEMIHLDVMDGKFVPNTTFLADTIKRLRRVTVLPFDAHLMIENPLAHIDEYIDARCDVITVHAEACNEDEFVQIQDRCLAAGISPGIAINPKTDIPEWLYPHISNVDVVIVMSVNPGFAGQKFMPEVLPKMVAVNKKLREHGFKGYIEADGGIDSTTLPQVYDAGARIFVAGNAVYGNVDVHTAVIQLRHKAAVALEKKLLDHATRIGIRGDWMKARKHILIPYASELGIEAELHAIK</sequence>
<keyword evidence="10" id="KW-0786">Thiamine pyrophosphate</keyword>
<dbReference type="PROSITE" id="PS01086">
    <property type="entry name" value="RIBUL_P_3_EPIMER_2"/>
    <property type="match status" value="1"/>
</dbReference>
<comment type="cofactor">
    <cofactor evidence="1">
        <name>Mn(2+)</name>
        <dbReference type="ChEBI" id="CHEBI:29035"/>
    </cofactor>
</comment>
<gene>
    <name evidence="15" type="primary">tktA</name>
    <name evidence="15" type="ORF">NVIE_017670</name>
</gene>
<dbReference type="GO" id="GO:0006082">
    <property type="term" value="P:organic acid metabolic process"/>
    <property type="evidence" value="ECO:0007669"/>
    <property type="project" value="UniProtKB-ARBA"/>
</dbReference>
<dbReference type="GO" id="GO:0044272">
    <property type="term" value="P:sulfur compound biosynthetic process"/>
    <property type="evidence" value="ECO:0007669"/>
    <property type="project" value="UniProtKB-ARBA"/>
</dbReference>
<dbReference type="PANTHER" id="PTHR47514">
    <property type="entry name" value="TRANSKETOLASE N-TERMINAL SECTION-RELATED"/>
    <property type="match status" value="1"/>
</dbReference>
<reference evidence="15 16" key="1">
    <citation type="journal article" date="2014" name="Int. J. Syst. Evol. Microbiol.">
        <title>Nitrososphaera viennensis gen. nov., sp. nov., an aerobic and mesophilic, ammonia-oxidizing archaeon from soil and a member of the archaeal phylum Thaumarchaeota.</title>
        <authorList>
            <person name="Stieglmeier M."/>
            <person name="Klingl A."/>
            <person name="Alves R.J."/>
            <person name="Rittmann S.K."/>
            <person name="Melcher M."/>
            <person name="Leisch N."/>
            <person name="Schleper C."/>
        </authorList>
    </citation>
    <scope>NUCLEOTIDE SEQUENCE [LARGE SCALE GENOMIC DNA]</scope>
    <source>
        <strain evidence="15">EN76</strain>
    </source>
</reference>
<comment type="cofactor">
    <cofactor evidence="3">
        <name>Fe(2+)</name>
        <dbReference type="ChEBI" id="CHEBI:29033"/>
    </cofactor>
</comment>
<comment type="similarity">
    <text evidence="5">Belongs to the transketolase family.</text>
</comment>
<keyword evidence="9" id="KW-0408">Iron</keyword>
<dbReference type="GO" id="GO:0006163">
    <property type="term" value="P:purine nucleotide metabolic process"/>
    <property type="evidence" value="ECO:0007669"/>
    <property type="project" value="UniProtKB-ARBA"/>
</dbReference>
<keyword evidence="7" id="KW-0479">Metal-binding</keyword>
<dbReference type="GO" id="GO:1901135">
    <property type="term" value="P:carbohydrate derivative metabolic process"/>
    <property type="evidence" value="ECO:0007669"/>
    <property type="project" value="UniProtKB-ARBA"/>
</dbReference>
<evidence type="ECO:0000256" key="12">
    <source>
        <dbReference type="ARBA" id="ARBA00023235"/>
    </source>
</evidence>
<dbReference type="GO" id="GO:0016857">
    <property type="term" value="F:racemase and epimerase activity, acting on carbohydrates and derivatives"/>
    <property type="evidence" value="ECO:0007669"/>
    <property type="project" value="InterPro"/>
</dbReference>
<dbReference type="InterPro" id="IPR011060">
    <property type="entry name" value="RibuloseP-bd_barrel"/>
</dbReference>
<dbReference type="GO" id="GO:0006091">
    <property type="term" value="P:generation of precursor metabolites and energy"/>
    <property type="evidence" value="ECO:0007669"/>
    <property type="project" value="UniProtKB-ARBA"/>
</dbReference>
<comment type="cofactor">
    <cofactor evidence="4">
        <name>thiamine diphosphate</name>
        <dbReference type="ChEBI" id="CHEBI:58937"/>
    </cofactor>
</comment>
<evidence type="ECO:0000256" key="1">
    <source>
        <dbReference type="ARBA" id="ARBA00001936"/>
    </source>
</evidence>
<evidence type="ECO:0000313" key="16">
    <source>
        <dbReference type="Proteomes" id="UP000027093"/>
    </source>
</evidence>
<comment type="cofactor">
    <cofactor evidence="2">
        <name>Zn(2+)</name>
        <dbReference type="ChEBI" id="CHEBI:29105"/>
    </cofactor>
</comment>
<keyword evidence="8" id="KW-0862">Zinc</keyword>
<protein>
    <submittedName>
        <fullName evidence="15">Ribulose-phosphate 3-epimerase protein with N-terminal transketolase domain</fullName>
        <ecNumber evidence="15">2.2.1.1</ecNumber>
    </submittedName>
</protein>
<evidence type="ECO:0000256" key="5">
    <source>
        <dbReference type="ARBA" id="ARBA00007131"/>
    </source>
</evidence>
<evidence type="ECO:0000256" key="6">
    <source>
        <dbReference type="ARBA" id="ARBA00011738"/>
    </source>
</evidence>
<dbReference type="InterPro" id="IPR013785">
    <property type="entry name" value="Aldolase_TIM"/>
</dbReference>
<dbReference type="EC" id="2.2.1.1" evidence="15"/>
<dbReference type="PANTHER" id="PTHR47514:SF1">
    <property type="entry name" value="TRANSKETOLASE N-TERMINAL SECTION-RELATED"/>
    <property type="match status" value="1"/>
</dbReference>
<evidence type="ECO:0000256" key="3">
    <source>
        <dbReference type="ARBA" id="ARBA00001954"/>
    </source>
</evidence>
<dbReference type="GO" id="GO:0005975">
    <property type="term" value="P:carbohydrate metabolic process"/>
    <property type="evidence" value="ECO:0007669"/>
    <property type="project" value="InterPro"/>
</dbReference>
<dbReference type="CDD" id="cd02012">
    <property type="entry name" value="TPP_TK"/>
    <property type="match status" value="1"/>
</dbReference>
<dbReference type="CDD" id="cd00429">
    <property type="entry name" value="RPE"/>
    <property type="match status" value="1"/>
</dbReference>
<evidence type="ECO:0000256" key="8">
    <source>
        <dbReference type="ARBA" id="ARBA00022833"/>
    </source>
</evidence>
<name>A0A060HR90_9ARCH</name>
<keyword evidence="15" id="KW-0808">Transferase</keyword>
<evidence type="ECO:0000256" key="11">
    <source>
        <dbReference type="ARBA" id="ARBA00023211"/>
    </source>
</evidence>
<accession>A0A060HR90</accession>
<dbReference type="EMBL" id="CP007536">
    <property type="protein sequence ID" value="AIC16031.1"/>
    <property type="molecule type" value="Genomic_DNA"/>
</dbReference>
<keyword evidence="13" id="KW-0119">Carbohydrate metabolism</keyword>
<dbReference type="InterPro" id="IPR000056">
    <property type="entry name" value="Ribul_P_3_epim-like"/>
</dbReference>
<dbReference type="NCBIfam" id="NF004076">
    <property type="entry name" value="PRK05581.1-4"/>
    <property type="match status" value="1"/>
</dbReference>
<keyword evidence="12" id="KW-0413">Isomerase</keyword>
<dbReference type="AlphaFoldDB" id="A0A060HR90"/>
<evidence type="ECO:0000256" key="4">
    <source>
        <dbReference type="ARBA" id="ARBA00001964"/>
    </source>
</evidence>
<evidence type="ECO:0000259" key="14">
    <source>
        <dbReference type="Pfam" id="PF00456"/>
    </source>
</evidence>
<dbReference type="PROSITE" id="PS01085">
    <property type="entry name" value="RIBUL_P_3_EPIMER_1"/>
    <property type="match status" value="1"/>
</dbReference>
<evidence type="ECO:0000256" key="7">
    <source>
        <dbReference type="ARBA" id="ARBA00022723"/>
    </source>
</evidence>
<dbReference type="Pfam" id="PF00834">
    <property type="entry name" value="Ribul_P_3_epim"/>
    <property type="match status" value="1"/>
</dbReference>
<evidence type="ECO:0000256" key="10">
    <source>
        <dbReference type="ARBA" id="ARBA00023052"/>
    </source>
</evidence>
<evidence type="ECO:0000256" key="2">
    <source>
        <dbReference type="ARBA" id="ARBA00001947"/>
    </source>
</evidence>
<dbReference type="InterPro" id="IPR005474">
    <property type="entry name" value="Transketolase_N"/>
</dbReference>
<dbReference type="SUPFAM" id="SSF51366">
    <property type="entry name" value="Ribulose-phoshate binding barrel"/>
    <property type="match status" value="1"/>
</dbReference>
<dbReference type="Gene3D" id="3.40.50.970">
    <property type="match status" value="1"/>
</dbReference>
<dbReference type="KEGG" id="nvn:NVIE_017670"/>
<evidence type="ECO:0000256" key="13">
    <source>
        <dbReference type="ARBA" id="ARBA00023277"/>
    </source>
</evidence>
<dbReference type="Gene3D" id="3.20.20.70">
    <property type="entry name" value="Aldolase class I"/>
    <property type="match status" value="1"/>
</dbReference>
<dbReference type="FunFam" id="3.20.20.70:FF:000191">
    <property type="entry name" value="ribulose-phosphate 3-epimerase isoform X2"/>
    <property type="match status" value="1"/>
</dbReference>
<evidence type="ECO:0000256" key="9">
    <source>
        <dbReference type="ARBA" id="ARBA00023004"/>
    </source>
</evidence>
<dbReference type="Pfam" id="PF00456">
    <property type="entry name" value="Transketolase_N"/>
    <property type="match status" value="1"/>
</dbReference>
<keyword evidence="16" id="KW-1185">Reference proteome</keyword>
<organism evidence="15 16">
    <name type="scientific">Nitrososphaera viennensis EN76</name>
    <dbReference type="NCBI Taxonomy" id="926571"/>
    <lineage>
        <taxon>Archaea</taxon>
        <taxon>Nitrososphaerota</taxon>
        <taxon>Nitrososphaeria</taxon>
        <taxon>Nitrososphaerales</taxon>
        <taxon>Nitrososphaeraceae</taxon>
        <taxon>Nitrososphaera</taxon>
    </lineage>
</organism>
<dbReference type="HOGENOM" id="CLU_490605_0_0_2"/>
<dbReference type="GO" id="GO:0046496">
    <property type="term" value="P:nicotinamide nucleotide metabolic process"/>
    <property type="evidence" value="ECO:0007669"/>
    <property type="project" value="UniProtKB-ARBA"/>
</dbReference>
<dbReference type="Proteomes" id="UP000027093">
    <property type="component" value="Chromosome"/>
</dbReference>
<dbReference type="SUPFAM" id="SSF52518">
    <property type="entry name" value="Thiamin diphosphate-binding fold (THDP-binding)"/>
    <property type="match status" value="1"/>
</dbReference>
<dbReference type="GO" id="GO:0046872">
    <property type="term" value="F:metal ion binding"/>
    <property type="evidence" value="ECO:0007669"/>
    <property type="project" value="UniProtKB-KW"/>
</dbReference>
<evidence type="ECO:0000313" key="15">
    <source>
        <dbReference type="EMBL" id="AIC16031.1"/>
    </source>
</evidence>
<dbReference type="InterPro" id="IPR029061">
    <property type="entry name" value="THDP-binding"/>
</dbReference>
<keyword evidence="11" id="KW-0464">Manganese</keyword>
<dbReference type="STRING" id="926571.NVIE_017670"/>
<feature type="domain" description="Transketolase N-terminal" evidence="14">
    <location>
        <begin position="36"/>
        <end position="294"/>
    </location>
</feature>
<comment type="subunit">
    <text evidence="6">Homodimer.</text>
</comment>
<dbReference type="GO" id="GO:0004802">
    <property type="term" value="F:transketolase activity"/>
    <property type="evidence" value="ECO:0007669"/>
    <property type="project" value="UniProtKB-EC"/>
</dbReference>
<proteinExistence type="inferred from homology"/>